<accession>W7BAC7</accession>
<sequence>MLGLLFAKSASTASVAILELTDAAFTGVSENTLNGVTILVPNMDVTVNTLTIFFTGFFILL</sequence>
<dbReference type="AlphaFoldDB" id="W7BAC7"/>
<dbReference type="PATRIC" id="fig|1265819.5.peg.2214"/>
<name>W7BAC7_9LIST</name>
<evidence type="ECO:0000313" key="2">
    <source>
        <dbReference type="Proteomes" id="UP000019253"/>
    </source>
</evidence>
<reference evidence="1 2" key="1">
    <citation type="journal article" date="2014" name="Int. J. Syst. Evol. Microbiol.">
        <title>Listeria floridensis sp. nov., Listeria aquatica sp. nov., Listeria cornellensis sp. nov., Listeria riparia sp. nov. and Listeria grandensis sp. nov., from agricultural and natural environments.</title>
        <authorList>
            <person name="den Bakker H.C."/>
            <person name="Warchocki S."/>
            <person name="Wright E.M."/>
            <person name="Allred A.F."/>
            <person name="Ahlstrom C."/>
            <person name="Manuel C.S."/>
            <person name="Stasiewicz M.J."/>
            <person name="Burrell A."/>
            <person name="Roof S."/>
            <person name="Strawn L."/>
            <person name="Fortes E.D."/>
            <person name="Nightingale K.K."/>
            <person name="Kephart D."/>
            <person name="Wiedmann M."/>
        </authorList>
    </citation>
    <scope>NUCLEOTIDE SEQUENCE [LARGE SCALE GENOMIC DNA]</scope>
    <source>
        <strain evidence="2">FSL F6-971</strain>
    </source>
</reference>
<comment type="caution">
    <text evidence="1">The sequence shown here is derived from an EMBL/GenBank/DDBJ whole genome shotgun (WGS) entry which is preliminary data.</text>
</comment>
<evidence type="ECO:0000313" key="1">
    <source>
        <dbReference type="EMBL" id="EUJ22932.1"/>
    </source>
</evidence>
<dbReference type="EMBL" id="AODD01000015">
    <property type="protein sequence ID" value="EUJ22932.1"/>
    <property type="molecule type" value="Genomic_DNA"/>
</dbReference>
<keyword evidence="2" id="KW-1185">Reference proteome</keyword>
<protein>
    <submittedName>
        <fullName evidence="1">Uncharacterized protein</fullName>
    </submittedName>
</protein>
<organism evidence="1 2">
    <name type="scientific">Listeria grandensis FSL F6-0971</name>
    <dbReference type="NCBI Taxonomy" id="1265819"/>
    <lineage>
        <taxon>Bacteria</taxon>
        <taxon>Bacillati</taxon>
        <taxon>Bacillota</taxon>
        <taxon>Bacilli</taxon>
        <taxon>Bacillales</taxon>
        <taxon>Listeriaceae</taxon>
        <taxon>Listeria</taxon>
    </lineage>
</organism>
<proteinExistence type="predicted"/>
<dbReference type="Proteomes" id="UP000019253">
    <property type="component" value="Unassembled WGS sequence"/>
</dbReference>
<gene>
    <name evidence="1" type="ORF">PGRAN_11073</name>
</gene>